<dbReference type="GO" id="GO:0008977">
    <property type="term" value="F:prephenate dehydrogenase (NAD+) activity"/>
    <property type="evidence" value="ECO:0007669"/>
    <property type="project" value="UniProtKB-EC"/>
</dbReference>
<organism evidence="4 5">
    <name type="scientific">Amycolatopsis acididurans</name>
    <dbReference type="NCBI Taxonomy" id="2724524"/>
    <lineage>
        <taxon>Bacteria</taxon>
        <taxon>Bacillati</taxon>
        <taxon>Actinomycetota</taxon>
        <taxon>Actinomycetes</taxon>
        <taxon>Pseudonocardiales</taxon>
        <taxon>Pseudonocardiaceae</taxon>
        <taxon>Amycolatopsis</taxon>
    </lineage>
</organism>
<dbReference type="EMBL" id="JAAXLS010000012">
    <property type="protein sequence ID" value="NKQ54957.1"/>
    <property type="molecule type" value="Genomic_DNA"/>
</dbReference>
<dbReference type="Pfam" id="PF20463">
    <property type="entry name" value="PDH_C"/>
    <property type="match status" value="1"/>
</dbReference>
<dbReference type="InterPro" id="IPR008927">
    <property type="entry name" value="6-PGluconate_DH-like_C_sf"/>
</dbReference>
<dbReference type="InterPro" id="IPR046825">
    <property type="entry name" value="PDH_C"/>
</dbReference>
<dbReference type="Gene3D" id="1.10.3660.10">
    <property type="entry name" value="6-phosphogluconate dehydrogenase C-terminal like domain"/>
    <property type="match status" value="1"/>
</dbReference>
<protein>
    <submittedName>
        <fullName evidence="4">Prephenate dehydrogenase</fullName>
        <ecNumber evidence="4">1.3.1.12</ecNumber>
    </submittedName>
</protein>
<dbReference type="PROSITE" id="PS51176">
    <property type="entry name" value="PDH_ADH"/>
    <property type="match status" value="1"/>
</dbReference>
<dbReference type="PANTHER" id="PTHR21363">
    <property type="entry name" value="PREPHENATE DEHYDROGENASE"/>
    <property type="match status" value="1"/>
</dbReference>
<feature type="domain" description="Prephenate/arogenate dehydrogenase" evidence="3">
    <location>
        <begin position="1"/>
        <end position="288"/>
    </location>
</feature>
<dbReference type="PANTHER" id="PTHR21363:SF0">
    <property type="entry name" value="PREPHENATE DEHYDROGENASE [NADP(+)]"/>
    <property type="match status" value="1"/>
</dbReference>
<sequence>MIGLGLIGGSVLRAASAVGRKVWGATASEADAAEASADGFAASTDLDAALRKAAERDAIVVLAVPLTGLDEVLRKVAACVPHCLLTDVTSVKSAVLSSVRRLAPEARYVGGHPMAGTTESGWRAGNAALFGGAAWVACLEDDTDLAAWAEVARLALDVGAHVVPLTAAAHDEAVARVSHLPHLLAAVLASVGSEGGPLAMALAAGSYTDGTRVAGTRPELVRAMTEGNREALLPVLDEALGRLGAMRGSLASTGGLAATINAGHQGAQTLARAREVTPAGVRVNLEAPDARDGLRALGERGGRITAITDDTAIGEVA</sequence>
<dbReference type="SUPFAM" id="SSF51735">
    <property type="entry name" value="NAD(P)-binding Rossmann-fold domains"/>
    <property type="match status" value="1"/>
</dbReference>
<gene>
    <name evidence="4" type="ORF">HFP15_18905</name>
</gene>
<accession>A0ABX1J591</accession>
<reference evidence="4 5" key="1">
    <citation type="submission" date="2020-04" db="EMBL/GenBank/DDBJ databases">
        <title>Novel species.</title>
        <authorList>
            <person name="Teo W.F.A."/>
            <person name="Lipun K."/>
            <person name="Srisuk N."/>
            <person name="Duangmal K."/>
        </authorList>
    </citation>
    <scope>NUCLEOTIDE SEQUENCE [LARGE SCALE GENOMIC DNA]</scope>
    <source>
        <strain evidence="4 5">K13G38</strain>
    </source>
</reference>
<dbReference type="EC" id="1.3.1.12" evidence="4"/>
<dbReference type="Proteomes" id="UP000715441">
    <property type="component" value="Unassembled WGS sequence"/>
</dbReference>
<comment type="similarity">
    <text evidence="1">Belongs to the prephenate/arogenate dehydrogenase family.</text>
</comment>
<keyword evidence="2 4" id="KW-0560">Oxidoreductase</keyword>
<keyword evidence="5" id="KW-1185">Reference proteome</keyword>
<dbReference type="InterPro" id="IPR050812">
    <property type="entry name" value="Preph/Arog_dehydrog"/>
</dbReference>
<evidence type="ECO:0000256" key="2">
    <source>
        <dbReference type="ARBA" id="ARBA00023002"/>
    </source>
</evidence>
<dbReference type="SUPFAM" id="SSF48179">
    <property type="entry name" value="6-phosphogluconate dehydrogenase C-terminal domain-like"/>
    <property type="match status" value="1"/>
</dbReference>
<evidence type="ECO:0000259" key="3">
    <source>
        <dbReference type="PROSITE" id="PS51176"/>
    </source>
</evidence>
<dbReference type="InterPro" id="IPR036291">
    <property type="entry name" value="NAD(P)-bd_dom_sf"/>
</dbReference>
<comment type="caution">
    <text evidence="4">The sequence shown here is derived from an EMBL/GenBank/DDBJ whole genome shotgun (WGS) entry which is preliminary data.</text>
</comment>
<dbReference type="Gene3D" id="3.40.50.720">
    <property type="entry name" value="NAD(P)-binding Rossmann-like Domain"/>
    <property type="match status" value="1"/>
</dbReference>
<evidence type="ECO:0000313" key="4">
    <source>
        <dbReference type="EMBL" id="NKQ54957.1"/>
    </source>
</evidence>
<dbReference type="Pfam" id="PF02153">
    <property type="entry name" value="PDH_N"/>
    <property type="match status" value="1"/>
</dbReference>
<dbReference type="InterPro" id="IPR003099">
    <property type="entry name" value="Prephen_DH"/>
</dbReference>
<name>A0ABX1J591_9PSEU</name>
<dbReference type="NCBIfam" id="NF005108">
    <property type="entry name" value="PRK06545.1-6"/>
    <property type="match status" value="1"/>
</dbReference>
<evidence type="ECO:0000256" key="1">
    <source>
        <dbReference type="ARBA" id="ARBA00007964"/>
    </source>
</evidence>
<evidence type="ECO:0000313" key="5">
    <source>
        <dbReference type="Proteomes" id="UP000715441"/>
    </source>
</evidence>
<dbReference type="InterPro" id="IPR046826">
    <property type="entry name" value="PDH_N"/>
</dbReference>
<dbReference type="RefSeq" id="WP_168517698.1">
    <property type="nucleotide sequence ID" value="NZ_JAAXLS010000012.1"/>
</dbReference>
<proteinExistence type="inferred from homology"/>